<dbReference type="VEuPathDB" id="VectorBase:CQUJHB012896"/>
<organism evidence="2">
    <name type="scientific">Culex quinquefasciatus</name>
    <name type="common">Southern house mosquito</name>
    <name type="synonym">Culex pungens</name>
    <dbReference type="NCBI Taxonomy" id="7176"/>
    <lineage>
        <taxon>Eukaryota</taxon>
        <taxon>Metazoa</taxon>
        <taxon>Ecdysozoa</taxon>
        <taxon>Arthropoda</taxon>
        <taxon>Hexapoda</taxon>
        <taxon>Insecta</taxon>
        <taxon>Pterygota</taxon>
        <taxon>Neoptera</taxon>
        <taxon>Endopterygota</taxon>
        <taxon>Diptera</taxon>
        <taxon>Nematocera</taxon>
        <taxon>Culicoidea</taxon>
        <taxon>Culicidae</taxon>
        <taxon>Culicinae</taxon>
        <taxon>Culicini</taxon>
        <taxon>Culex</taxon>
        <taxon>Culex</taxon>
    </lineage>
</organism>
<evidence type="ECO:0000313" key="2">
    <source>
        <dbReference type="EMBL" id="AAR18433.1"/>
    </source>
</evidence>
<protein>
    <submittedName>
        <fullName evidence="2">Putative 10.7 kDa basic salivary protein</fullName>
    </submittedName>
</protein>
<accession>Q6TS04</accession>
<dbReference type="EMBL" id="AY388545">
    <property type="protein sequence ID" value="AAR18433.1"/>
    <property type="molecule type" value="mRNA"/>
</dbReference>
<proteinExistence type="evidence at transcript level"/>
<reference evidence="2" key="1">
    <citation type="submission" date="2003-09" db="EMBL/GenBank/DDBJ databases">
        <title>An insight into the salivary transcriptome and proteome of the adult female mosquito Culex pipiens quinquefasciatus.</title>
        <authorList>
            <person name="Ribeiro J.M.C."/>
            <person name="Charlab R."/>
            <person name="Pham V.M."/>
            <person name="Garfield M.K."/>
            <person name="Valenzuela J.G."/>
        </authorList>
    </citation>
    <scope>NUCLEOTIDE SEQUENCE</scope>
    <source>
        <strain evidence="2">Vero Beach</strain>
        <tissue evidence="2">Salivary gland</tissue>
    </source>
</reference>
<name>Q6TS04_CULQU</name>
<sequence length="111" mass="12496">MKAVLVIILSLISITLANNPWGGAGVCVRFANQWSGEQLTSSWSKHDKDRRHVSTSSGVGENWVISKDELFRTPEGTKKVLCSLNLDNFIFFHTTILHPNTTYNFFVTQLL</sequence>
<evidence type="ECO:0000256" key="1">
    <source>
        <dbReference type="SAM" id="SignalP"/>
    </source>
</evidence>
<dbReference type="AlphaFoldDB" id="Q6TS04"/>
<feature type="chain" id="PRO_5004280257" evidence="1">
    <location>
        <begin position="18"/>
        <end position="111"/>
    </location>
</feature>
<feature type="signal peptide" evidence="1">
    <location>
        <begin position="1"/>
        <end position="17"/>
    </location>
</feature>
<keyword evidence="1" id="KW-0732">Signal</keyword>